<dbReference type="GO" id="GO:0002098">
    <property type="term" value="P:tRNA wobble uridine modification"/>
    <property type="evidence" value="ECO:0007669"/>
    <property type="project" value="TreeGrafter"/>
</dbReference>
<evidence type="ECO:0000256" key="4">
    <source>
        <dbReference type="ARBA" id="ARBA00022958"/>
    </source>
</evidence>
<dbReference type="PRINTS" id="PR00326">
    <property type="entry name" value="GTP1OBG"/>
</dbReference>
<dbReference type="GO" id="GO:0005525">
    <property type="term" value="F:GTP binding"/>
    <property type="evidence" value="ECO:0007669"/>
    <property type="project" value="UniProtKB-KW"/>
</dbReference>
<dbReference type="InterPro" id="IPR025867">
    <property type="entry name" value="MnmE_helical"/>
</dbReference>
<dbReference type="PANTHER" id="PTHR42714:SF2">
    <property type="entry name" value="TRNA MODIFICATION GTPASE GTPBP3, MITOCHONDRIAL"/>
    <property type="match status" value="1"/>
</dbReference>
<dbReference type="Pfam" id="PF12631">
    <property type="entry name" value="MnmE_helical"/>
    <property type="match status" value="1"/>
</dbReference>
<gene>
    <name evidence="9" type="primary">mnmE</name>
    <name evidence="9" type="ORF">GF359_04270</name>
</gene>
<dbReference type="Gene3D" id="1.20.120.430">
    <property type="entry name" value="tRNA modification GTPase MnmE domain 2"/>
    <property type="match status" value="1"/>
</dbReference>
<dbReference type="InterPro" id="IPR027266">
    <property type="entry name" value="TrmE/GcvT-like"/>
</dbReference>
<keyword evidence="4" id="KW-0630">Potassium</keyword>
<dbReference type="CDD" id="cd14858">
    <property type="entry name" value="TrmE_N"/>
    <property type="match status" value="1"/>
</dbReference>
<evidence type="ECO:0000256" key="1">
    <source>
        <dbReference type="ARBA" id="ARBA00011043"/>
    </source>
</evidence>
<dbReference type="Gene3D" id="3.40.50.300">
    <property type="entry name" value="P-loop containing nucleotide triphosphate hydrolases"/>
    <property type="match status" value="1"/>
</dbReference>
<dbReference type="AlphaFoldDB" id="A0A9D5K8H9"/>
<dbReference type="GO" id="GO:0030488">
    <property type="term" value="P:tRNA methylation"/>
    <property type="evidence" value="ECO:0007669"/>
    <property type="project" value="TreeGrafter"/>
</dbReference>
<name>A0A9D5K8H9_UNCW3</name>
<evidence type="ECO:0000313" key="10">
    <source>
        <dbReference type="Proteomes" id="UP000630660"/>
    </source>
</evidence>
<comment type="similarity">
    <text evidence="1">Belongs to the TRAFAC class TrmE-Era-EngA-EngB-Septin-like GTPase superfamily. TrmE GTPase family.</text>
</comment>
<evidence type="ECO:0000256" key="3">
    <source>
        <dbReference type="ARBA" id="ARBA00022741"/>
    </source>
</evidence>
<evidence type="ECO:0000259" key="8">
    <source>
        <dbReference type="Pfam" id="PF12631"/>
    </source>
</evidence>
<dbReference type="InterPro" id="IPR027368">
    <property type="entry name" value="MnmE_dom2"/>
</dbReference>
<keyword evidence="2" id="KW-0819">tRNA processing</keyword>
<dbReference type="Gene3D" id="3.30.1360.120">
    <property type="entry name" value="Probable tRNA modification gtpase trme, domain 1"/>
    <property type="match status" value="1"/>
</dbReference>
<dbReference type="SUPFAM" id="SSF52540">
    <property type="entry name" value="P-loop containing nucleoside triphosphate hydrolases"/>
    <property type="match status" value="1"/>
</dbReference>
<feature type="domain" description="MnmE helical" evidence="8">
    <location>
        <begin position="129"/>
        <end position="363"/>
    </location>
</feature>
<evidence type="ECO:0000313" key="9">
    <source>
        <dbReference type="EMBL" id="MBD3364413.1"/>
    </source>
</evidence>
<dbReference type="Proteomes" id="UP000630660">
    <property type="component" value="Unassembled WGS sequence"/>
</dbReference>
<comment type="caution">
    <text evidence="9">The sequence shown here is derived from an EMBL/GenBank/DDBJ whole genome shotgun (WGS) entry which is preliminary data.</text>
</comment>
<dbReference type="GO" id="GO:0003924">
    <property type="term" value="F:GTPase activity"/>
    <property type="evidence" value="ECO:0007669"/>
    <property type="project" value="InterPro"/>
</dbReference>
<sequence>MHLERLQDVIVAPATPSGISAVAMVRICGPQALRMCDQIFKGKKRITDTQGYRLISGVITDGDKIIDEVVAAVYRSPHSYTTEDLVEFNLHGNPLIVERVVDLLVGIGARMARPGEFTERAYLHGRIDMTQAEAVLAAIEAKTLDGIHAAMAQLRGDLSKRMEGLVDQLRSLVSSLEAQLEFPEEDVPEIATTPVIEGLAGEVEELKATFRKGRSQRQGLTVVILGRPNVGKSTLFNALLDEERAIVTPVAGTTRDLVQGKVQFPAGQVRLFDTAGIAAARALPDKMAVRRAIGAANRADFLIVILDATSGFVSADEELIKLLKTKPGMVVWNKIDEVKKPPALDKDIAEPVPISALKGTNISE</sequence>
<dbReference type="NCBIfam" id="TIGR00231">
    <property type="entry name" value="small_GTP"/>
    <property type="match status" value="1"/>
</dbReference>
<dbReference type="InterPro" id="IPR018948">
    <property type="entry name" value="GTP-bd_TrmE_N"/>
</dbReference>
<keyword evidence="5" id="KW-0342">GTP-binding</keyword>
<proteinExistence type="inferred from homology"/>
<evidence type="ECO:0000256" key="5">
    <source>
        <dbReference type="ARBA" id="ARBA00023134"/>
    </source>
</evidence>
<dbReference type="PANTHER" id="PTHR42714">
    <property type="entry name" value="TRNA MODIFICATION GTPASE GTPBP3"/>
    <property type="match status" value="1"/>
</dbReference>
<dbReference type="InterPro" id="IPR027417">
    <property type="entry name" value="P-loop_NTPase"/>
</dbReference>
<feature type="domain" description="G" evidence="6">
    <location>
        <begin position="221"/>
        <end position="334"/>
    </location>
</feature>
<dbReference type="GO" id="GO:0005829">
    <property type="term" value="C:cytosol"/>
    <property type="evidence" value="ECO:0007669"/>
    <property type="project" value="TreeGrafter"/>
</dbReference>
<evidence type="ECO:0000256" key="2">
    <source>
        <dbReference type="ARBA" id="ARBA00022694"/>
    </source>
</evidence>
<dbReference type="Pfam" id="PF01926">
    <property type="entry name" value="MMR_HSR1"/>
    <property type="match status" value="1"/>
</dbReference>
<dbReference type="NCBIfam" id="TIGR00450">
    <property type="entry name" value="mnmE_trmE_thdF"/>
    <property type="match status" value="1"/>
</dbReference>
<keyword evidence="3" id="KW-0547">Nucleotide-binding</keyword>
<organism evidence="9 10">
    <name type="scientific">candidate division WOR-3 bacterium</name>
    <dbReference type="NCBI Taxonomy" id="2052148"/>
    <lineage>
        <taxon>Bacteria</taxon>
        <taxon>Bacteria division WOR-3</taxon>
    </lineage>
</organism>
<feature type="non-terminal residue" evidence="9">
    <location>
        <position position="364"/>
    </location>
</feature>
<dbReference type="InterPro" id="IPR005225">
    <property type="entry name" value="Small_GTP-bd"/>
</dbReference>
<feature type="domain" description="GTP-binding protein TrmE N-terminal" evidence="7">
    <location>
        <begin position="10"/>
        <end position="126"/>
    </location>
</feature>
<dbReference type="EMBL" id="WJKJ01000138">
    <property type="protein sequence ID" value="MBD3364413.1"/>
    <property type="molecule type" value="Genomic_DNA"/>
</dbReference>
<protein>
    <submittedName>
        <fullName evidence="9">tRNA uridine-5-carboxymethylaminomethyl(34) synthesis GTPase MnmE</fullName>
    </submittedName>
</protein>
<dbReference type="InterPro" id="IPR006073">
    <property type="entry name" value="GTP-bd"/>
</dbReference>
<accession>A0A9D5K8H9</accession>
<dbReference type="InterPro" id="IPR031168">
    <property type="entry name" value="G_TrmE"/>
</dbReference>
<dbReference type="InterPro" id="IPR004520">
    <property type="entry name" value="GTPase_MnmE"/>
</dbReference>
<dbReference type="CDD" id="cd04164">
    <property type="entry name" value="trmE"/>
    <property type="match status" value="1"/>
</dbReference>
<evidence type="ECO:0000259" key="6">
    <source>
        <dbReference type="Pfam" id="PF01926"/>
    </source>
</evidence>
<evidence type="ECO:0000259" key="7">
    <source>
        <dbReference type="Pfam" id="PF10396"/>
    </source>
</evidence>
<reference evidence="9" key="1">
    <citation type="submission" date="2019-11" db="EMBL/GenBank/DDBJ databases">
        <title>Microbial mats filling the niche in hypersaline microbial mats.</title>
        <authorList>
            <person name="Wong H.L."/>
            <person name="Macleod F.I."/>
            <person name="White R.A. III"/>
            <person name="Burns B.P."/>
        </authorList>
    </citation>
    <scope>NUCLEOTIDE SEQUENCE</scope>
    <source>
        <strain evidence="9">Bin_327</strain>
    </source>
</reference>
<dbReference type="Pfam" id="PF10396">
    <property type="entry name" value="TrmE_N"/>
    <property type="match status" value="1"/>
</dbReference>